<protein>
    <submittedName>
        <fullName evidence="1">Uncharacterized protein</fullName>
    </submittedName>
</protein>
<evidence type="ECO:0000313" key="1">
    <source>
        <dbReference type="EMBL" id="MTF39993.1"/>
    </source>
</evidence>
<comment type="caution">
    <text evidence="1">The sequence shown here is derived from an EMBL/GenBank/DDBJ whole genome shotgun (WGS) entry which is preliminary data.</text>
</comment>
<evidence type="ECO:0000313" key="2">
    <source>
        <dbReference type="Proteomes" id="UP000437131"/>
    </source>
</evidence>
<sequence length="261" mass="29189">MLYPHRLISFVCLSIFSSTPLIFSPKVEAQNVSVSEDNSVMEIAQATQADMLYNQMNQYMGAAFQGIPVFANGLGQMQTMQNEQQLYTLLQQLIPIATNVAGNFNQAYQIGQQLTPMIPANSPYATIVQQWTLLNGQGANTFTSWIDTLMPMQQALQTQNVSQMESAIAKMQNAVNQTITLANGLQAVTQQTNNILASYQNAQATANSVNYGNDMTMAEYEMMSRMSNMMHETNMSIINNMGSDGEWRYNYSTGEDEYIYY</sequence>
<dbReference type="Proteomes" id="UP000437131">
    <property type="component" value="Unassembled WGS sequence"/>
</dbReference>
<dbReference type="EMBL" id="WMIA01000020">
    <property type="protein sequence ID" value="MTF39993.1"/>
    <property type="molecule type" value="Genomic_DNA"/>
</dbReference>
<dbReference type="RefSeq" id="WP_155084344.1">
    <property type="nucleotide sequence ID" value="NZ_WMIA01000020.1"/>
</dbReference>
<organism evidence="1 2">
    <name type="scientific">Cyanobacterium aponinum 0216</name>
    <dbReference type="NCBI Taxonomy" id="2676140"/>
    <lineage>
        <taxon>Bacteria</taxon>
        <taxon>Bacillati</taxon>
        <taxon>Cyanobacteriota</taxon>
        <taxon>Cyanophyceae</taxon>
        <taxon>Oscillatoriophycideae</taxon>
        <taxon>Chroococcales</taxon>
        <taxon>Geminocystaceae</taxon>
        <taxon>Cyanobacterium</taxon>
    </lineage>
</organism>
<name>A0A844GWQ3_9CHRO</name>
<gene>
    <name evidence="1" type="ORF">GGC33_13800</name>
</gene>
<reference evidence="1 2" key="1">
    <citation type="submission" date="2019-11" db="EMBL/GenBank/DDBJ databases">
        <title>Isolation of a new High Light Tolerant Cyanobacteria.</title>
        <authorList>
            <person name="Dobson Z."/>
            <person name="Vaughn N."/>
            <person name="Vaughn M."/>
            <person name="Fromme P."/>
            <person name="Mazor Y."/>
        </authorList>
    </citation>
    <scope>NUCLEOTIDE SEQUENCE [LARGE SCALE GENOMIC DNA]</scope>
    <source>
        <strain evidence="1 2">0216</strain>
    </source>
</reference>
<proteinExistence type="predicted"/>
<dbReference type="AlphaFoldDB" id="A0A844GWQ3"/>
<accession>A0A844GWQ3</accession>